<dbReference type="GO" id="GO:0006857">
    <property type="term" value="P:oligopeptide transport"/>
    <property type="evidence" value="ECO:0007669"/>
    <property type="project" value="InterPro"/>
</dbReference>
<reference evidence="8" key="1">
    <citation type="submission" date="2025-08" db="UniProtKB">
        <authorList>
            <consortium name="RefSeq"/>
        </authorList>
    </citation>
    <scope>IDENTIFICATION</scope>
    <source>
        <tissue evidence="8">Etiolated seedlings</tissue>
    </source>
</reference>
<comment type="subcellular location">
    <subcellularLocation>
        <location evidence="1">Membrane</location>
        <topology evidence="1">Multi-pass membrane protein</topology>
    </subcellularLocation>
</comment>
<protein>
    <submittedName>
        <fullName evidence="8">Protein NRT1/ PTR FAMILY 5.4-like</fullName>
    </submittedName>
</protein>
<dbReference type="Gene3D" id="1.20.1250.20">
    <property type="entry name" value="MFS general substrate transporter like domains"/>
    <property type="match status" value="1"/>
</dbReference>
<organism evidence="7 8">
    <name type="scientific">Cicer arietinum</name>
    <name type="common">Chickpea</name>
    <name type="synonym">Garbanzo</name>
    <dbReference type="NCBI Taxonomy" id="3827"/>
    <lineage>
        <taxon>Eukaryota</taxon>
        <taxon>Viridiplantae</taxon>
        <taxon>Streptophyta</taxon>
        <taxon>Embryophyta</taxon>
        <taxon>Tracheophyta</taxon>
        <taxon>Spermatophyta</taxon>
        <taxon>Magnoliopsida</taxon>
        <taxon>eudicotyledons</taxon>
        <taxon>Gunneridae</taxon>
        <taxon>Pentapetalae</taxon>
        <taxon>rosids</taxon>
        <taxon>fabids</taxon>
        <taxon>Fabales</taxon>
        <taxon>Fabaceae</taxon>
        <taxon>Papilionoideae</taxon>
        <taxon>50 kb inversion clade</taxon>
        <taxon>NPAAA clade</taxon>
        <taxon>Hologalegina</taxon>
        <taxon>IRL clade</taxon>
        <taxon>Cicereae</taxon>
        <taxon>Cicer</taxon>
    </lineage>
</organism>
<dbReference type="KEGG" id="cam:101500834"/>
<evidence type="ECO:0000256" key="6">
    <source>
        <dbReference type="SAM" id="Phobius"/>
    </source>
</evidence>
<feature type="transmembrane region" description="Helical" evidence="6">
    <location>
        <begin position="314"/>
        <end position="335"/>
    </location>
</feature>
<feature type="transmembrane region" description="Helical" evidence="6">
    <location>
        <begin position="165"/>
        <end position="184"/>
    </location>
</feature>
<proteinExistence type="inferred from homology"/>
<feature type="transmembrane region" description="Helical" evidence="6">
    <location>
        <begin position="355"/>
        <end position="372"/>
    </location>
</feature>
<evidence type="ECO:0000313" key="7">
    <source>
        <dbReference type="Proteomes" id="UP000087171"/>
    </source>
</evidence>
<feature type="transmembrane region" description="Helical" evidence="6">
    <location>
        <begin position="392"/>
        <end position="413"/>
    </location>
</feature>
<keyword evidence="4 6" id="KW-1133">Transmembrane helix</keyword>
<dbReference type="InterPro" id="IPR000109">
    <property type="entry name" value="POT_fam"/>
</dbReference>
<feature type="transmembrane region" description="Helical" evidence="6">
    <location>
        <begin position="190"/>
        <end position="211"/>
    </location>
</feature>
<dbReference type="PaxDb" id="3827-XP_004514886.1"/>
<dbReference type="SUPFAM" id="SSF103473">
    <property type="entry name" value="MFS general substrate transporter"/>
    <property type="match status" value="1"/>
</dbReference>
<dbReference type="AlphaFoldDB" id="A0A1S2Z4E7"/>
<dbReference type="PANTHER" id="PTHR11654">
    <property type="entry name" value="OLIGOPEPTIDE TRANSPORTER-RELATED"/>
    <property type="match status" value="1"/>
</dbReference>
<dbReference type="RefSeq" id="XP_004514886.1">
    <property type="nucleotide sequence ID" value="XM_004514829.3"/>
</dbReference>
<feature type="transmembrane region" description="Helical" evidence="6">
    <location>
        <begin position="95"/>
        <end position="116"/>
    </location>
</feature>
<evidence type="ECO:0000256" key="2">
    <source>
        <dbReference type="ARBA" id="ARBA00005982"/>
    </source>
</evidence>
<dbReference type="InterPro" id="IPR018456">
    <property type="entry name" value="PTR2_symporter_CS"/>
</dbReference>
<evidence type="ECO:0000313" key="8">
    <source>
        <dbReference type="RefSeq" id="XP_004514886.1"/>
    </source>
</evidence>
<sequence length="562" mass="63180">MGDNNGEVEIQSHGQTTKTPKRGWHAAIFIIIMEAAEQFAYIGLGANLIIYLTEALHEPVTEAAKNKNTWVGVSSIFPLLGGFIADSYLGRFKTIIISSIIYLLGMILLTLSVSIMKNKKLFFTALYVLSVGDGGHKPCVQTFAADQFDEDTLEQRDAKSSFFNWWYLAIVIGSIFAVFVIVYLQDNVGWAVGLEILVAMLAAALVMFLLGRKRYWKESPKGSPMTSIAQVFVAASRKWRVKDTSENYWYGHDHGDLIRSQIQPIDRPLAHTDQYRFLDKAMIIDEHDASSQSRNPWRLCSVTQVEEVKLVIRLIPIWLSCLMFIVVQSQLGTFFTKQSSTLNHSIGPHFKIPPASLQGLVGIVILFAVPIYDKLFVPFARKITGHHSGITVLQRIGFGLFLSIFTMVVSALVEGKRVNIAKKNNLIDNNTNNAIIPMSIWWLLPQYTILGISDAFTIVGLQELFYDQMPNRMRSLGAAAYISILGVGSFVTNGVIIIVVEITSRSGRKWLGDNLNRAHLDYFYWMLALLSALNLCVYLFIAKCFVYKKRDMDETTMVENNT</sequence>
<keyword evidence="3 6" id="KW-0812">Transmembrane</keyword>
<dbReference type="Proteomes" id="UP000087171">
    <property type="component" value="Unplaced"/>
</dbReference>
<feature type="transmembrane region" description="Helical" evidence="6">
    <location>
        <begin position="70"/>
        <end position="89"/>
    </location>
</feature>
<dbReference type="InterPro" id="IPR036259">
    <property type="entry name" value="MFS_trans_sf"/>
</dbReference>
<evidence type="ECO:0000256" key="4">
    <source>
        <dbReference type="ARBA" id="ARBA00022989"/>
    </source>
</evidence>
<feature type="transmembrane region" description="Helical" evidence="6">
    <location>
        <begin position="26"/>
        <end position="50"/>
    </location>
</feature>
<dbReference type="Pfam" id="PF00854">
    <property type="entry name" value="PTR2"/>
    <property type="match status" value="1"/>
</dbReference>
<dbReference type="eggNOG" id="KOG1237">
    <property type="taxonomic scope" value="Eukaryota"/>
</dbReference>
<name>A0A1S2Z4E7_CICAR</name>
<evidence type="ECO:0000256" key="1">
    <source>
        <dbReference type="ARBA" id="ARBA00004141"/>
    </source>
</evidence>
<keyword evidence="5 6" id="KW-0472">Membrane</keyword>
<keyword evidence="7" id="KW-1185">Reference proteome</keyword>
<accession>A0A1S2Z4E7</accession>
<feature type="transmembrane region" description="Helical" evidence="6">
    <location>
        <begin position="522"/>
        <end position="542"/>
    </location>
</feature>
<feature type="transmembrane region" description="Helical" evidence="6">
    <location>
        <begin position="447"/>
        <end position="466"/>
    </location>
</feature>
<dbReference type="OrthoDB" id="8904098at2759"/>
<comment type="similarity">
    <text evidence="2">Belongs to the major facilitator superfamily. Proton-dependent oligopeptide transporter (POT/PTR) (TC 2.A.17) family.</text>
</comment>
<evidence type="ECO:0000256" key="5">
    <source>
        <dbReference type="ARBA" id="ARBA00023136"/>
    </source>
</evidence>
<dbReference type="PROSITE" id="PS01022">
    <property type="entry name" value="PTR2_1"/>
    <property type="match status" value="1"/>
</dbReference>
<dbReference type="GO" id="GO:0022857">
    <property type="term" value="F:transmembrane transporter activity"/>
    <property type="evidence" value="ECO:0007669"/>
    <property type="project" value="InterPro"/>
</dbReference>
<evidence type="ECO:0000256" key="3">
    <source>
        <dbReference type="ARBA" id="ARBA00022692"/>
    </source>
</evidence>
<dbReference type="GeneID" id="101500834"/>
<feature type="transmembrane region" description="Helical" evidence="6">
    <location>
        <begin position="478"/>
        <end position="502"/>
    </location>
</feature>
<dbReference type="GO" id="GO:0016020">
    <property type="term" value="C:membrane"/>
    <property type="evidence" value="ECO:0007669"/>
    <property type="project" value="UniProtKB-SubCell"/>
</dbReference>
<gene>
    <name evidence="8" type="primary">LOC101500834</name>
</gene>